<name>A0ABW1GBT5_9ACTN</name>
<keyword evidence="3" id="KW-1185">Reference proteome</keyword>
<gene>
    <name evidence="2" type="ORF">ACFP3V_28500</name>
</gene>
<organism evidence="2 3">
    <name type="scientific">Streptacidiphilus monticola</name>
    <dbReference type="NCBI Taxonomy" id="2161674"/>
    <lineage>
        <taxon>Bacteria</taxon>
        <taxon>Bacillati</taxon>
        <taxon>Actinomycetota</taxon>
        <taxon>Actinomycetes</taxon>
        <taxon>Kitasatosporales</taxon>
        <taxon>Streptomycetaceae</taxon>
        <taxon>Streptacidiphilus</taxon>
    </lineage>
</organism>
<dbReference type="Proteomes" id="UP001596174">
    <property type="component" value="Unassembled WGS sequence"/>
</dbReference>
<proteinExistence type="predicted"/>
<evidence type="ECO:0000313" key="3">
    <source>
        <dbReference type="Proteomes" id="UP001596174"/>
    </source>
</evidence>
<dbReference type="InterPro" id="IPR024185">
    <property type="entry name" value="FTHF_cligase-like_sf"/>
</dbReference>
<dbReference type="InterPro" id="IPR003741">
    <property type="entry name" value="LUD_dom"/>
</dbReference>
<dbReference type="PANTHER" id="PTHR43682">
    <property type="entry name" value="LACTATE UTILIZATION PROTEIN C"/>
    <property type="match status" value="1"/>
</dbReference>
<dbReference type="SUPFAM" id="SSF100950">
    <property type="entry name" value="NagB/RpiA/CoA transferase-like"/>
    <property type="match status" value="1"/>
</dbReference>
<dbReference type="InterPro" id="IPR037171">
    <property type="entry name" value="NagB/RpiA_transferase-like"/>
</dbReference>
<feature type="domain" description="LUD" evidence="1">
    <location>
        <begin position="113"/>
        <end position="211"/>
    </location>
</feature>
<dbReference type="Gene3D" id="3.40.50.10420">
    <property type="entry name" value="NagB/RpiA/CoA transferase-like"/>
    <property type="match status" value="1"/>
</dbReference>
<accession>A0ABW1GBT5</accession>
<reference evidence="3" key="1">
    <citation type="journal article" date="2019" name="Int. J. Syst. Evol. Microbiol.">
        <title>The Global Catalogue of Microorganisms (GCM) 10K type strain sequencing project: providing services to taxonomists for standard genome sequencing and annotation.</title>
        <authorList>
            <consortium name="The Broad Institute Genomics Platform"/>
            <consortium name="The Broad Institute Genome Sequencing Center for Infectious Disease"/>
            <person name="Wu L."/>
            <person name="Ma J."/>
        </authorList>
    </citation>
    <scope>NUCLEOTIDE SEQUENCE [LARGE SCALE GENOMIC DNA]</scope>
    <source>
        <strain evidence="3">JCM 4816</strain>
    </source>
</reference>
<evidence type="ECO:0000313" key="2">
    <source>
        <dbReference type="EMBL" id="MFC5911134.1"/>
    </source>
</evidence>
<comment type="caution">
    <text evidence="2">The sequence shown here is derived from an EMBL/GenBank/DDBJ whole genome shotgun (WGS) entry which is preliminary data.</text>
</comment>
<sequence>MSGTTSAREDILGRIRAATAGLPEGPVPVPREYLRHAPGVAPEDRDAVLELFAERLAEYGAAVHRTGPDGVASVLAVALPAGRAVVPEGFPQAWLEQWAGEAVADRPPLPHAELDGLDAVLTTCAAGIADSGTIVLDAGPGQGRRAATLLPDLHVCVVRAGQVVSSMPEVLGRLDPRRPLTWISGPSATADIEMIRVQGVHGPRRLTVVLVEDGEGARHAEGTD</sequence>
<evidence type="ECO:0000259" key="1">
    <source>
        <dbReference type="Pfam" id="PF02589"/>
    </source>
</evidence>
<dbReference type="Pfam" id="PF02589">
    <property type="entry name" value="LUD_dom"/>
    <property type="match status" value="1"/>
</dbReference>
<dbReference type="EMBL" id="JBHSQJ010000147">
    <property type="protein sequence ID" value="MFC5911134.1"/>
    <property type="molecule type" value="Genomic_DNA"/>
</dbReference>
<protein>
    <submittedName>
        <fullName evidence="2">Lactate utilization protein C</fullName>
    </submittedName>
</protein>
<dbReference type="RefSeq" id="WP_380589555.1">
    <property type="nucleotide sequence ID" value="NZ_JBHSQJ010000147.1"/>
</dbReference>
<dbReference type="PANTHER" id="PTHR43682:SF1">
    <property type="entry name" value="LACTATE UTILIZATION PROTEIN C"/>
    <property type="match status" value="1"/>
</dbReference>